<dbReference type="GeneTree" id="ENSGT00940000154065"/>
<dbReference type="KEGG" id="cmk:103186760"/>
<dbReference type="InParanoid" id="A0A4W3JAS3"/>
<dbReference type="STRING" id="7868.ENSCMIP00000039312"/>
<evidence type="ECO:0000259" key="1">
    <source>
        <dbReference type="PROSITE" id="PS50076"/>
    </source>
</evidence>
<dbReference type="PANTHER" id="PTHR39158:SF1">
    <property type="entry name" value="DNAJ HOMOLOG SUBFAMILY C MEMBER 28"/>
    <property type="match status" value="1"/>
</dbReference>
<keyword evidence="3" id="KW-1185">Reference proteome</keyword>
<dbReference type="CTD" id="54943"/>
<dbReference type="InterPro" id="IPR001623">
    <property type="entry name" value="DnaJ_domain"/>
</dbReference>
<feature type="domain" description="J" evidence="1">
    <location>
        <begin position="51"/>
        <end position="124"/>
    </location>
</feature>
<dbReference type="SUPFAM" id="SSF46565">
    <property type="entry name" value="Chaperone J-domain"/>
    <property type="match status" value="1"/>
</dbReference>
<reference evidence="2" key="4">
    <citation type="submission" date="2025-08" db="UniProtKB">
        <authorList>
            <consortium name="Ensembl"/>
        </authorList>
    </citation>
    <scope>IDENTIFICATION</scope>
</reference>
<dbReference type="Proteomes" id="UP000314986">
    <property type="component" value="Unassembled WGS sequence"/>
</dbReference>
<dbReference type="RefSeq" id="XP_007904164.1">
    <property type="nucleotide sequence ID" value="XM_007905973.2"/>
</dbReference>
<dbReference type="PANTHER" id="PTHR39158">
    <property type="entry name" value="OS08G0560600 PROTEIN"/>
    <property type="match status" value="1"/>
</dbReference>
<reference evidence="3" key="1">
    <citation type="journal article" date="2006" name="Science">
        <title>Ancient noncoding elements conserved in the human genome.</title>
        <authorList>
            <person name="Venkatesh B."/>
            <person name="Kirkness E.F."/>
            <person name="Loh Y.H."/>
            <person name="Halpern A.L."/>
            <person name="Lee A.P."/>
            <person name="Johnson J."/>
            <person name="Dandona N."/>
            <person name="Viswanathan L.D."/>
            <person name="Tay A."/>
            <person name="Venter J.C."/>
            <person name="Strausberg R.L."/>
            <person name="Brenner S."/>
        </authorList>
    </citation>
    <scope>NUCLEOTIDE SEQUENCE [LARGE SCALE GENOMIC DNA]</scope>
</reference>
<dbReference type="OrthoDB" id="1922282at2759"/>
<proteinExistence type="predicted"/>
<reference evidence="3" key="2">
    <citation type="journal article" date="2007" name="PLoS Biol.">
        <title>Survey sequencing and comparative analysis of the elephant shark (Callorhinchus milii) genome.</title>
        <authorList>
            <person name="Venkatesh B."/>
            <person name="Kirkness E.F."/>
            <person name="Loh Y.H."/>
            <person name="Halpern A.L."/>
            <person name="Lee A.P."/>
            <person name="Johnson J."/>
            <person name="Dandona N."/>
            <person name="Viswanathan L.D."/>
            <person name="Tay A."/>
            <person name="Venter J.C."/>
            <person name="Strausberg R.L."/>
            <person name="Brenner S."/>
        </authorList>
    </citation>
    <scope>NUCLEOTIDE SEQUENCE [LARGE SCALE GENOMIC DNA]</scope>
</reference>
<dbReference type="AlphaFoldDB" id="A0A4W3JAS3"/>
<protein>
    <submittedName>
        <fullName evidence="2">DnaJ (Hsp40) homolog, subfamily C, member 28</fullName>
    </submittedName>
</protein>
<dbReference type="InterPro" id="IPR018961">
    <property type="entry name" value="DnaJ_homolog_subfam-C_membr-28"/>
</dbReference>
<reference evidence="3" key="3">
    <citation type="journal article" date="2014" name="Nature">
        <title>Elephant shark genome provides unique insights into gnathostome evolution.</title>
        <authorList>
            <consortium name="International Elephant Shark Genome Sequencing Consortium"/>
            <person name="Venkatesh B."/>
            <person name="Lee A.P."/>
            <person name="Ravi V."/>
            <person name="Maurya A.K."/>
            <person name="Lian M.M."/>
            <person name="Swann J.B."/>
            <person name="Ohta Y."/>
            <person name="Flajnik M.F."/>
            <person name="Sutoh Y."/>
            <person name="Kasahara M."/>
            <person name="Hoon S."/>
            <person name="Gangu V."/>
            <person name="Roy S.W."/>
            <person name="Irimia M."/>
            <person name="Korzh V."/>
            <person name="Kondrychyn I."/>
            <person name="Lim Z.W."/>
            <person name="Tay B.H."/>
            <person name="Tohari S."/>
            <person name="Kong K.W."/>
            <person name="Ho S."/>
            <person name="Lorente-Galdos B."/>
            <person name="Quilez J."/>
            <person name="Marques-Bonet T."/>
            <person name="Raney B.J."/>
            <person name="Ingham P.W."/>
            <person name="Tay A."/>
            <person name="Hillier L.W."/>
            <person name="Minx P."/>
            <person name="Boehm T."/>
            <person name="Wilson R.K."/>
            <person name="Brenner S."/>
            <person name="Warren W.C."/>
        </authorList>
    </citation>
    <scope>NUCLEOTIDE SEQUENCE [LARGE SCALE GENOMIC DNA]</scope>
</reference>
<organism evidence="2 3">
    <name type="scientific">Callorhinchus milii</name>
    <name type="common">Ghost shark</name>
    <dbReference type="NCBI Taxonomy" id="7868"/>
    <lineage>
        <taxon>Eukaryota</taxon>
        <taxon>Metazoa</taxon>
        <taxon>Chordata</taxon>
        <taxon>Craniata</taxon>
        <taxon>Vertebrata</taxon>
        <taxon>Chondrichthyes</taxon>
        <taxon>Holocephali</taxon>
        <taxon>Chimaeriformes</taxon>
        <taxon>Callorhinchidae</taxon>
        <taxon>Callorhinchus</taxon>
    </lineage>
</organism>
<accession>A0A4W3JAS3</accession>
<name>A0A4W3JAS3_CALMI</name>
<dbReference type="Ensembl" id="ENSCMIT00000039879.1">
    <property type="protein sequence ID" value="ENSCMIP00000039312.1"/>
    <property type="gene ID" value="ENSCMIG00000016476.1"/>
</dbReference>
<dbReference type="OMA" id="EWISLGK"/>
<evidence type="ECO:0000313" key="2">
    <source>
        <dbReference type="Ensembl" id="ENSCMIP00000039312.1"/>
    </source>
</evidence>
<gene>
    <name evidence="2" type="primary">dnajc28</name>
</gene>
<dbReference type="Pfam" id="PF00226">
    <property type="entry name" value="DnaJ"/>
    <property type="match status" value="1"/>
</dbReference>
<sequence>MKWLPLLLSINGGWCHQYWDKLVAAKRRWVQTRGQSIRFASRFATKQKLRDSYCLLQLEEEDCGPEQVKEAYLKLAKLYHPDSGSITVDPKKFVRVKEAYKAVLRDLAEKRNVQADRNKDDDEEERFKHIVPQHRHYLNFEGVGSGTPSQREKQYRKFRVNRANDQVLEYRKRRLESQDPENTMMVKDMQRSKKIKITQAVDRLVEDLIQESLAKGDFDNLSGKGKPLQKFSQYPYLDPMTHNLNRILIDNGYQPEWIVFQKEIKETIEQLRNDMMDYRKKLGEPLTPHRQELWTSNFKQFKSDVKKLNKTVDKFNLVVPLLTRQMLHFNPDKELTIVLKKYDALMEIKKTERVPIEEGGTVGLPKLFDWIKQFLK</sequence>
<dbReference type="Pfam" id="PF09350">
    <property type="entry name" value="DJC28_CD"/>
    <property type="match status" value="1"/>
</dbReference>
<dbReference type="SMART" id="SM00271">
    <property type="entry name" value="DnaJ"/>
    <property type="match status" value="1"/>
</dbReference>
<dbReference type="Gene3D" id="1.10.287.110">
    <property type="entry name" value="DnaJ domain"/>
    <property type="match status" value="1"/>
</dbReference>
<evidence type="ECO:0000313" key="3">
    <source>
        <dbReference type="Proteomes" id="UP000314986"/>
    </source>
</evidence>
<reference evidence="2" key="5">
    <citation type="submission" date="2025-09" db="UniProtKB">
        <authorList>
            <consortium name="Ensembl"/>
        </authorList>
    </citation>
    <scope>IDENTIFICATION</scope>
</reference>
<dbReference type="InterPro" id="IPR052573">
    <property type="entry name" value="DnaJ_C_subfamily_28"/>
</dbReference>
<dbReference type="GeneID" id="103186760"/>
<dbReference type="PROSITE" id="PS50076">
    <property type="entry name" value="DNAJ_2"/>
    <property type="match status" value="1"/>
</dbReference>
<dbReference type="CDD" id="cd06257">
    <property type="entry name" value="DnaJ"/>
    <property type="match status" value="1"/>
</dbReference>
<dbReference type="InterPro" id="IPR036869">
    <property type="entry name" value="J_dom_sf"/>
</dbReference>